<keyword evidence="2" id="KW-1185">Reference proteome</keyword>
<dbReference type="EMBL" id="BAEH01000092">
    <property type="protein sequence ID" value="GAB19609.1"/>
    <property type="molecule type" value="Genomic_DNA"/>
</dbReference>
<accession>H0R3F8</accession>
<protein>
    <submittedName>
        <fullName evidence="1">Uncharacterized protein</fullName>
    </submittedName>
</protein>
<evidence type="ECO:0000313" key="1">
    <source>
        <dbReference type="EMBL" id="GAB19609.1"/>
    </source>
</evidence>
<comment type="caution">
    <text evidence="1">The sequence shown here is derived from an EMBL/GenBank/DDBJ whole genome shotgun (WGS) entry which is preliminary data.</text>
</comment>
<dbReference type="Proteomes" id="UP000035034">
    <property type="component" value="Unassembled WGS sequence"/>
</dbReference>
<evidence type="ECO:0000313" key="2">
    <source>
        <dbReference type="Proteomes" id="UP000035034"/>
    </source>
</evidence>
<dbReference type="AlphaFoldDB" id="H0R3F8"/>
<dbReference type="RefSeq" id="WP_007318944.1">
    <property type="nucleotide sequence ID" value="NZ_BAEH01000092.1"/>
</dbReference>
<dbReference type="OrthoDB" id="9900722at2"/>
<sequence>MPNTTVHEDVWPAGAFTLDQAAEVLHDAGWEVAAHDESHLVATRGSRLNLRLKGILFKSVRANMPVKLVVRRSSTAITVTASGDPGRYLFTLDMSDLYQASARSGIDALAELARASKP</sequence>
<reference evidence="1 2" key="1">
    <citation type="submission" date="2011-12" db="EMBL/GenBank/DDBJ databases">
        <title>Whole genome shotgun sequence of Gordonia effusa NBRC 100432.</title>
        <authorList>
            <person name="Yoshida I."/>
            <person name="Takarada H."/>
            <person name="Hosoyama A."/>
            <person name="Tsuchikane K."/>
            <person name="Katsumata H."/>
            <person name="Yamazaki S."/>
            <person name="Fujita N."/>
        </authorList>
    </citation>
    <scope>NUCLEOTIDE SEQUENCE [LARGE SCALE GENOMIC DNA]</scope>
    <source>
        <strain evidence="1 2">NBRC 100432</strain>
    </source>
</reference>
<name>H0R3F8_9ACTN</name>
<organism evidence="1 2">
    <name type="scientific">Gordonia effusa NBRC 100432</name>
    <dbReference type="NCBI Taxonomy" id="1077974"/>
    <lineage>
        <taxon>Bacteria</taxon>
        <taxon>Bacillati</taxon>
        <taxon>Actinomycetota</taxon>
        <taxon>Actinomycetes</taxon>
        <taxon>Mycobacteriales</taxon>
        <taxon>Gordoniaceae</taxon>
        <taxon>Gordonia</taxon>
    </lineage>
</organism>
<proteinExistence type="predicted"/>
<gene>
    <name evidence="1" type="ORF">GOEFS_092_00340</name>
</gene>